<dbReference type="EMBL" id="FOHV01000013">
    <property type="protein sequence ID" value="SET25705.1"/>
    <property type="molecule type" value="Genomic_DNA"/>
</dbReference>
<evidence type="ECO:0000256" key="7">
    <source>
        <dbReference type="ARBA" id="ARBA00023159"/>
    </source>
</evidence>
<dbReference type="Proteomes" id="UP000242642">
    <property type="component" value="Unassembled WGS sequence"/>
</dbReference>
<evidence type="ECO:0000256" key="5">
    <source>
        <dbReference type="ARBA" id="ARBA00023015"/>
    </source>
</evidence>
<keyword evidence="5" id="KW-0805">Transcription regulation</keyword>
<evidence type="ECO:0000256" key="1">
    <source>
        <dbReference type="ARBA" id="ARBA00022490"/>
    </source>
</evidence>
<accession>A0A1I0D270</accession>
<reference evidence="10" key="1">
    <citation type="submission" date="2016-10" db="EMBL/GenBank/DDBJ databases">
        <authorList>
            <person name="Varghese N."/>
            <person name="Submissions S."/>
        </authorList>
    </citation>
    <scope>NUCLEOTIDE SEQUENCE [LARGE SCALE GENOMIC DNA]</scope>
    <source>
        <strain evidence="10">DSM 18579</strain>
    </source>
</reference>
<protein>
    <submittedName>
        <fullName evidence="9">Transcriptional activator (FlhC)</fullName>
    </submittedName>
</protein>
<dbReference type="InterPro" id="IPR007944">
    <property type="entry name" value="FlhC"/>
</dbReference>
<keyword evidence="6" id="KW-0238">DNA-binding</keyword>
<dbReference type="RefSeq" id="WP_093319950.1">
    <property type="nucleotide sequence ID" value="NZ_FOHV01000013.1"/>
</dbReference>
<gene>
    <name evidence="9" type="ORF">SAMN02583745_01808</name>
</gene>
<evidence type="ECO:0000256" key="6">
    <source>
        <dbReference type="ARBA" id="ARBA00023125"/>
    </source>
</evidence>
<evidence type="ECO:0000256" key="8">
    <source>
        <dbReference type="ARBA" id="ARBA00023163"/>
    </source>
</evidence>
<dbReference type="GO" id="GO:0044781">
    <property type="term" value="P:bacterial-type flagellum organization"/>
    <property type="evidence" value="ECO:0007669"/>
    <property type="project" value="UniProtKB-KW"/>
</dbReference>
<dbReference type="SUPFAM" id="SSF160930">
    <property type="entry name" value="FlhC-like"/>
    <property type="match status" value="1"/>
</dbReference>
<evidence type="ECO:0000313" key="10">
    <source>
        <dbReference type="Proteomes" id="UP000242642"/>
    </source>
</evidence>
<keyword evidence="10" id="KW-1185">Reference proteome</keyword>
<keyword evidence="4" id="KW-0862">Zinc</keyword>
<dbReference type="AlphaFoldDB" id="A0A1I0D270"/>
<dbReference type="GO" id="GO:0003677">
    <property type="term" value="F:DNA binding"/>
    <property type="evidence" value="ECO:0007669"/>
    <property type="project" value="UniProtKB-KW"/>
</dbReference>
<keyword evidence="8" id="KW-0804">Transcription</keyword>
<dbReference type="STRING" id="1123402.SAMN02583745_01808"/>
<sequence length="195" mass="22442">MKNKKTKTPYKKDLSYNPDKLAKSKISRINIQYEAIKFLKAGIKITIIASSLDISLTHLRDFFRGIFSESPKGGQMPTIESLLSTQSRQIEAAIFLEIYIKFAQSDYKSIDLNNLIKSYNCYEEIRTVLNLDKTPKWKKFDINEAWVIAKGLISRRIIFRRCSSGCAYIEASEQSTKLECPHCKLTNTTKKKLTK</sequence>
<dbReference type="GO" id="GO:0045893">
    <property type="term" value="P:positive regulation of DNA-templated transcription"/>
    <property type="evidence" value="ECO:0007669"/>
    <property type="project" value="InterPro"/>
</dbReference>
<keyword evidence="7" id="KW-0010">Activator</keyword>
<dbReference type="GO" id="GO:0046872">
    <property type="term" value="F:metal ion binding"/>
    <property type="evidence" value="ECO:0007669"/>
    <property type="project" value="UniProtKB-KW"/>
</dbReference>
<evidence type="ECO:0000256" key="4">
    <source>
        <dbReference type="ARBA" id="ARBA00022833"/>
    </source>
</evidence>
<proteinExistence type="predicted"/>
<organism evidence="9 10">
    <name type="scientific">Thorsellia anophelis DSM 18579</name>
    <dbReference type="NCBI Taxonomy" id="1123402"/>
    <lineage>
        <taxon>Bacteria</taxon>
        <taxon>Pseudomonadati</taxon>
        <taxon>Pseudomonadota</taxon>
        <taxon>Gammaproteobacteria</taxon>
        <taxon>Enterobacterales</taxon>
        <taxon>Thorselliaceae</taxon>
        <taxon>Thorsellia</taxon>
    </lineage>
</organism>
<evidence type="ECO:0000313" key="9">
    <source>
        <dbReference type="EMBL" id="SET25705.1"/>
    </source>
</evidence>
<dbReference type="GO" id="GO:1902208">
    <property type="term" value="P:regulation of bacterial-type flagellum assembly"/>
    <property type="evidence" value="ECO:0007669"/>
    <property type="project" value="InterPro"/>
</dbReference>
<evidence type="ECO:0000256" key="2">
    <source>
        <dbReference type="ARBA" id="ARBA00022723"/>
    </source>
</evidence>
<keyword evidence="3" id="KW-1005">Bacterial flagellum biogenesis</keyword>
<dbReference type="Pfam" id="PF05280">
    <property type="entry name" value="FlhC"/>
    <property type="match status" value="1"/>
</dbReference>
<keyword evidence="1" id="KW-0963">Cytoplasm</keyword>
<keyword evidence="2" id="KW-0479">Metal-binding</keyword>
<evidence type="ECO:0000256" key="3">
    <source>
        <dbReference type="ARBA" id="ARBA00022795"/>
    </source>
</evidence>
<dbReference type="OrthoDB" id="5570801at2"/>
<name>A0A1I0D270_9GAMM</name>